<dbReference type="Pfam" id="PF17938">
    <property type="entry name" value="TetR_C_29"/>
    <property type="match status" value="1"/>
</dbReference>
<dbReference type="InterPro" id="IPR050109">
    <property type="entry name" value="HTH-type_TetR-like_transc_reg"/>
</dbReference>
<gene>
    <name evidence="5" type="ORF">IAC94_06960</name>
</gene>
<dbReference type="InterPro" id="IPR041474">
    <property type="entry name" value="NicS_C"/>
</dbReference>
<evidence type="ECO:0000259" key="4">
    <source>
        <dbReference type="PROSITE" id="PS50977"/>
    </source>
</evidence>
<dbReference type="InterPro" id="IPR009057">
    <property type="entry name" value="Homeodomain-like_sf"/>
</dbReference>
<feature type="compositionally biased region" description="Basic and acidic residues" evidence="3">
    <location>
        <begin position="214"/>
        <end position="225"/>
    </location>
</feature>
<protein>
    <submittedName>
        <fullName evidence="5">TetR/AcrR family transcriptional regulator</fullName>
    </submittedName>
</protein>
<feature type="region of interest" description="Disordered" evidence="3">
    <location>
        <begin position="205"/>
        <end position="225"/>
    </location>
</feature>
<feature type="domain" description="HTH tetR-type" evidence="4">
    <location>
        <begin position="6"/>
        <end position="66"/>
    </location>
</feature>
<reference evidence="5" key="1">
    <citation type="submission" date="2020-10" db="EMBL/GenBank/DDBJ databases">
        <authorList>
            <person name="Gilroy R."/>
        </authorList>
    </citation>
    <scope>NUCLEOTIDE SEQUENCE</scope>
    <source>
        <strain evidence="5">ChiHjej13B12-12457</strain>
    </source>
</reference>
<accession>A0A9D1E284</accession>
<dbReference type="AlphaFoldDB" id="A0A9D1E284"/>
<dbReference type="PROSITE" id="PS50977">
    <property type="entry name" value="HTH_TETR_2"/>
    <property type="match status" value="1"/>
</dbReference>
<dbReference type="EMBL" id="DVHI01000084">
    <property type="protein sequence ID" value="HIR63243.1"/>
    <property type="molecule type" value="Genomic_DNA"/>
</dbReference>
<dbReference type="InterPro" id="IPR001647">
    <property type="entry name" value="HTH_TetR"/>
</dbReference>
<comment type="caution">
    <text evidence="5">The sequence shown here is derived from an EMBL/GenBank/DDBJ whole genome shotgun (WGS) entry which is preliminary data.</text>
</comment>
<dbReference type="PANTHER" id="PTHR30328:SF54">
    <property type="entry name" value="HTH-TYPE TRANSCRIPTIONAL REPRESSOR SCO4008"/>
    <property type="match status" value="1"/>
</dbReference>
<evidence type="ECO:0000256" key="2">
    <source>
        <dbReference type="PROSITE-ProRule" id="PRU00335"/>
    </source>
</evidence>
<sequence>MGNTTSNTEQQILASAEKLFLQKGFSATSTTDIARDAGCNQALVHYYFRTKENLFNRIFDAKFDSVMDFIDSSMKDDSDIFGNIRNAVGAYFRYLSENAYTPQFIFNELMQNPARRRHIREAFLTSRRSSQVFARIQAMVEKAAEAGTIREIDPLDLIFDGMSLVVFSFITAPAFVDLLGRDSSSLNNFLEHRKEEIITLLTQGLRPASSDAGSPRHESGTERQL</sequence>
<dbReference type="Gene3D" id="1.10.357.10">
    <property type="entry name" value="Tetracycline Repressor, domain 2"/>
    <property type="match status" value="1"/>
</dbReference>
<dbReference type="Proteomes" id="UP000886744">
    <property type="component" value="Unassembled WGS sequence"/>
</dbReference>
<name>A0A9D1E284_9BACT</name>
<dbReference type="SUPFAM" id="SSF48498">
    <property type="entry name" value="Tetracyclin repressor-like, C-terminal domain"/>
    <property type="match status" value="1"/>
</dbReference>
<evidence type="ECO:0000256" key="3">
    <source>
        <dbReference type="SAM" id="MobiDB-lite"/>
    </source>
</evidence>
<feature type="DNA-binding region" description="H-T-H motif" evidence="2">
    <location>
        <begin position="29"/>
        <end position="48"/>
    </location>
</feature>
<organism evidence="5 6">
    <name type="scientific">Candidatus Coprenecus avistercoris</name>
    <dbReference type="NCBI Taxonomy" id="2840730"/>
    <lineage>
        <taxon>Bacteria</taxon>
        <taxon>Pseudomonadati</taxon>
        <taxon>Bacteroidota</taxon>
        <taxon>Bacteroidia</taxon>
        <taxon>Bacteroidales</taxon>
        <taxon>Rikenellaceae</taxon>
        <taxon>Rikenellaceae incertae sedis</taxon>
        <taxon>Candidatus Coprenecus</taxon>
    </lineage>
</organism>
<proteinExistence type="predicted"/>
<dbReference type="InterPro" id="IPR036271">
    <property type="entry name" value="Tet_transcr_reg_TetR-rel_C_sf"/>
</dbReference>
<dbReference type="SUPFAM" id="SSF46689">
    <property type="entry name" value="Homeodomain-like"/>
    <property type="match status" value="1"/>
</dbReference>
<evidence type="ECO:0000313" key="5">
    <source>
        <dbReference type="EMBL" id="HIR63243.1"/>
    </source>
</evidence>
<dbReference type="Pfam" id="PF00440">
    <property type="entry name" value="TetR_N"/>
    <property type="match status" value="1"/>
</dbReference>
<dbReference type="GO" id="GO:0003677">
    <property type="term" value="F:DNA binding"/>
    <property type="evidence" value="ECO:0007669"/>
    <property type="project" value="UniProtKB-UniRule"/>
</dbReference>
<dbReference type="PRINTS" id="PR00455">
    <property type="entry name" value="HTHTETR"/>
</dbReference>
<keyword evidence="1 2" id="KW-0238">DNA-binding</keyword>
<reference evidence="5" key="2">
    <citation type="journal article" date="2021" name="PeerJ">
        <title>Extensive microbial diversity within the chicken gut microbiome revealed by metagenomics and culture.</title>
        <authorList>
            <person name="Gilroy R."/>
            <person name="Ravi A."/>
            <person name="Getino M."/>
            <person name="Pursley I."/>
            <person name="Horton D.L."/>
            <person name="Alikhan N.F."/>
            <person name="Baker D."/>
            <person name="Gharbi K."/>
            <person name="Hall N."/>
            <person name="Watson M."/>
            <person name="Adriaenssens E.M."/>
            <person name="Foster-Nyarko E."/>
            <person name="Jarju S."/>
            <person name="Secka A."/>
            <person name="Antonio M."/>
            <person name="Oren A."/>
            <person name="Chaudhuri R.R."/>
            <person name="La Ragione R."/>
            <person name="Hildebrand F."/>
            <person name="Pallen M.J."/>
        </authorList>
    </citation>
    <scope>NUCLEOTIDE SEQUENCE</scope>
    <source>
        <strain evidence="5">ChiHjej13B12-12457</strain>
    </source>
</reference>
<evidence type="ECO:0000256" key="1">
    <source>
        <dbReference type="ARBA" id="ARBA00023125"/>
    </source>
</evidence>
<evidence type="ECO:0000313" key="6">
    <source>
        <dbReference type="Proteomes" id="UP000886744"/>
    </source>
</evidence>
<dbReference type="PANTHER" id="PTHR30328">
    <property type="entry name" value="TRANSCRIPTIONAL REPRESSOR"/>
    <property type="match status" value="1"/>
</dbReference>